<gene>
    <name evidence="2" type="ORF">SAMN02745243_01178</name>
</gene>
<evidence type="ECO:0000313" key="3">
    <source>
        <dbReference type="Proteomes" id="UP000184301"/>
    </source>
</evidence>
<reference evidence="2 3" key="1">
    <citation type="submission" date="2016-11" db="EMBL/GenBank/DDBJ databases">
        <authorList>
            <person name="Jaros S."/>
            <person name="Januszkiewicz K."/>
            <person name="Wedrychowicz H."/>
        </authorList>
    </citation>
    <scope>NUCLEOTIDE SEQUENCE [LARGE SCALE GENOMIC DNA]</scope>
    <source>
        <strain evidence="2 3">DSM 15480</strain>
    </source>
</reference>
<name>A0A1M6LFH7_9FIRM</name>
<feature type="coiled-coil region" evidence="1">
    <location>
        <begin position="20"/>
        <end position="47"/>
    </location>
</feature>
<dbReference type="OrthoDB" id="2112101at2"/>
<dbReference type="Proteomes" id="UP000184301">
    <property type="component" value="Unassembled WGS sequence"/>
</dbReference>
<dbReference type="STRING" id="1121950.SAMN02745243_01178"/>
<evidence type="ECO:0000256" key="1">
    <source>
        <dbReference type="SAM" id="Coils"/>
    </source>
</evidence>
<sequence>MPVSIIQRNVKLKCKPTNSLQAYQCLIQAIEEEISELQIMLSELSNSEVKQQFIREWSPHTTSVAVRD</sequence>
<keyword evidence="3" id="KW-1185">Reference proteome</keyword>
<dbReference type="AlphaFoldDB" id="A0A1M6LFH7"/>
<dbReference type="EMBL" id="FQZY01000014">
    <property type="protein sequence ID" value="SHJ69981.1"/>
    <property type="molecule type" value="Genomic_DNA"/>
</dbReference>
<organism evidence="2 3">
    <name type="scientific">Hespellia stercorisuis DSM 15480</name>
    <dbReference type="NCBI Taxonomy" id="1121950"/>
    <lineage>
        <taxon>Bacteria</taxon>
        <taxon>Bacillati</taxon>
        <taxon>Bacillota</taxon>
        <taxon>Clostridia</taxon>
        <taxon>Lachnospirales</taxon>
        <taxon>Lachnospiraceae</taxon>
        <taxon>Hespellia</taxon>
    </lineage>
</organism>
<keyword evidence="1" id="KW-0175">Coiled coil</keyword>
<dbReference type="RefSeq" id="WP_073106794.1">
    <property type="nucleotide sequence ID" value="NZ_FQZY01000014.1"/>
</dbReference>
<proteinExistence type="predicted"/>
<accession>A0A1M6LFH7</accession>
<evidence type="ECO:0000313" key="2">
    <source>
        <dbReference type="EMBL" id="SHJ69981.1"/>
    </source>
</evidence>
<protein>
    <submittedName>
        <fullName evidence="2">Uncharacterized protein</fullName>
    </submittedName>
</protein>